<comment type="caution">
    <text evidence="9">The sequence shown here is derived from an EMBL/GenBank/DDBJ whole genome shotgun (WGS) entry which is preliminary data.</text>
</comment>
<organism evidence="9 10">
    <name type="scientific">Owenia fusiformis</name>
    <name type="common">Polychaete worm</name>
    <dbReference type="NCBI Taxonomy" id="6347"/>
    <lineage>
        <taxon>Eukaryota</taxon>
        <taxon>Metazoa</taxon>
        <taxon>Spiralia</taxon>
        <taxon>Lophotrochozoa</taxon>
        <taxon>Annelida</taxon>
        <taxon>Polychaeta</taxon>
        <taxon>Sedentaria</taxon>
        <taxon>Canalipalpata</taxon>
        <taxon>Sabellida</taxon>
        <taxon>Oweniida</taxon>
        <taxon>Oweniidae</taxon>
        <taxon>Owenia</taxon>
    </lineage>
</organism>
<keyword evidence="8" id="KW-0812">Transmembrane</keyword>
<feature type="compositionally biased region" description="Polar residues" evidence="7">
    <location>
        <begin position="1"/>
        <end position="13"/>
    </location>
</feature>
<evidence type="ECO:0000256" key="4">
    <source>
        <dbReference type="ARBA" id="ARBA00022837"/>
    </source>
</evidence>
<keyword evidence="2" id="KW-0732">Signal</keyword>
<dbReference type="Gene3D" id="2.10.25.10">
    <property type="entry name" value="Laminin"/>
    <property type="match status" value="1"/>
</dbReference>
<keyword evidence="1" id="KW-0245">EGF-like domain</keyword>
<keyword evidence="8" id="KW-0472">Membrane</keyword>
<keyword evidence="10" id="KW-1185">Reference proteome</keyword>
<dbReference type="InterPro" id="IPR000152">
    <property type="entry name" value="EGF-type_Asp/Asn_hydroxyl_site"/>
</dbReference>
<dbReference type="SMART" id="SM00179">
    <property type="entry name" value="EGF_CA"/>
    <property type="match status" value="1"/>
</dbReference>
<evidence type="ECO:0000256" key="3">
    <source>
        <dbReference type="ARBA" id="ARBA00022737"/>
    </source>
</evidence>
<evidence type="ECO:0000256" key="7">
    <source>
        <dbReference type="SAM" id="MobiDB-lite"/>
    </source>
</evidence>
<dbReference type="PROSITE" id="PS00010">
    <property type="entry name" value="ASX_HYDROXYL"/>
    <property type="match status" value="1"/>
</dbReference>
<evidence type="ECO:0000256" key="8">
    <source>
        <dbReference type="SAM" id="Phobius"/>
    </source>
</evidence>
<dbReference type="GO" id="GO:0005509">
    <property type="term" value="F:calcium ion binding"/>
    <property type="evidence" value="ECO:0007669"/>
    <property type="project" value="InterPro"/>
</dbReference>
<dbReference type="InterPro" id="IPR049883">
    <property type="entry name" value="NOTCH1_EGF-like"/>
</dbReference>
<accession>A0A8J1UFC0</accession>
<keyword evidence="3" id="KW-0677">Repeat</keyword>
<dbReference type="PANTHER" id="PTHR24039:SF28">
    <property type="entry name" value="EGF-LIKE DOMAIN-CONTAINING PROTEIN"/>
    <property type="match status" value="1"/>
</dbReference>
<protein>
    <submittedName>
        <fullName evidence="9">Uncharacterized protein</fullName>
    </submittedName>
</protein>
<keyword evidence="6" id="KW-0325">Glycoprotein</keyword>
<dbReference type="OrthoDB" id="6516201at2759"/>
<name>A0A8J1UFC0_OWEFU</name>
<dbReference type="PROSITE" id="PS01187">
    <property type="entry name" value="EGF_CA"/>
    <property type="match status" value="1"/>
</dbReference>
<sequence length="390" mass="42567">IEPDTTEGSTSKPDTTEGLVTTELDTTEFEGLVTNDLDTTESLEILAATDHELDTTEGLATTELDTTEISTNTESDNTKGLVTTELDTTATTELDTTTSIKTTTSSSANTSKSCSNGCINGQLRCTGVNRLFQLQFTLFGLIWNDQLNNIDSDRYKKMARDSLCSIQRGFDKGSSVANTLKFGLILSNFLPGSIVVNMTVQVFPANITLGMRDFNVIVNDLVHGFDVKAARSGIENLPFTPGCIKYADDYNECANDVIEDVLRCDEDASCINTMGSFECVCPDDMLDISPDPQYPGRKCVKRNEGIIVAVCIIVLVMIIGTIAFPICIAKKRRKQNEVIKLEAEHFGDYINIVKSHRMPSGVPLAYSETALRGGSQSGRQGPNRDVKMMI</sequence>
<evidence type="ECO:0000256" key="2">
    <source>
        <dbReference type="ARBA" id="ARBA00022729"/>
    </source>
</evidence>
<dbReference type="Proteomes" id="UP000749559">
    <property type="component" value="Unassembled WGS sequence"/>
</dbReference>
<dbReference type="Pfam" id="PF07645">
    <property type="entry name" value="EGF_CA"/>
    <property type="match status" value="1"/>
</dbReference>
<dbReference type="AlphaFoldDB" id="A0A8J1UFC0"/>
<feature type="transmembrane region" description="Helical" evidence="8">
    <location>
        <begin position="306"/>
        <end position="328"/>
    </location>
</feature>
<proteinExistence type="predicted"/>
<dbReference type="CDD" id="cd00054">
    <property type="entry name" value="EGF_CA"/>
    <property type="match status" value="1"/>
</dbReference>
<evidence type="ECO:0000256" key="1">
    <source>
        <dbReference type="ARBA" id="ARBA00022536"/>
    </source>
</evidence>
<feature type="region of interest" description="Disordered" evidence="7">
    <location>
        <begin position="1"/>
        <end position="21"/>
    </location>
</feature>
<dbReference type="InterPro" id="IPR001881">
    <property type="entry name" value="EGF-like_Ca-bd_dom"/>
</dbReference>
<evidence type="ECO:0000256" key="6">
    <source>
        <dbReference type="ARBA" id="ARBA00023180"/>
    </source>
</evidence>
<evidence type="ECO:0000313" key="10">
    <source>
        <dbReference type="Proteomes" id="UP000749559"/>
    </source>
</evidence>
<keyword evidence="4" id="KW-0106">Calcium</keyword>
<keyword evidence="5" id="KW-1015">Disulfide bond</keyword>
<dbReference type="PANTHER" id="PTHR24039">
    <property type="entry name" value="FIBRILLIN-RELATED"/>
    <property type="match status" value="1"/>
</dbReference>
<keyword evidence="8" id="KW-1133">Transmembrane helix</keyword>
<evidence type="ECO:0000256" key="5">
    <source>
        <dbReference type="ARBA" id="ARBA00023157"/>
    </source>
</evidence>
<reference evidence="9" key="1">
    <citation type="submission" date="2022-03" db="EMBL/GenBank/DDBJ databases">
        <authorList>
            <person name="Martin C."/>
        </authorList>
    </citation>
    <scope>NUCLEOTIDE SEQUENCE</scope>
</reference>
<gene>
    <name evidence="9" type="ORF">OFUS_LOCUS14375</name>
</gene>
<evidence type="ECO:0000313" key="9">
    <source>
        <dbReference type="EMBL" id="CAH1788929.1"/>
    </source>
</evidence>
<feature type="non-terminal residue" evidence="9">
    <location>
        <position position="390"/>
    </location>
</feature>
<dbReference type="InterPro" id="IPR018097">
    <property type="entry name" value="EGF_Ca-bd_CS"/>
</dbReference>
<dbReference type="EMBL" id="CAIIXF020000007">
    <property type="protein sequence ID" value="CAH1788929.1"/>
    <property type="molecule type" value="Genomic_DNA"/>
</dbReference>